<protein>
    <submittedName>
        <fullName evidence="1">Uncharacterized protein</fullName>
    </submittedName>
</protein>
<sequence length="495" mass="56147">MPKNKSVEQYEQCLQQTTKTDAVRVAHRFLQVLKRLGRNDVISNILSRVGRIKIARTRIFGPSVDAEIVSFNEYIDNLISNIPRVIELSGHDAHAVKVSFYALAKNASGSKATIPMALQAVFCKYIIDSKAYSAAAIDKDPGLSFIRKNANKQKSAKDKYGKILNEEVPALMAVSHAPALIRSDEEQEPFHEITEEVKLALRWRKLHAAELAEVRKYKDYPGLGEYSKRISQIELYGYRYFCFSDRHSNSWVFPKLSEKTGGEKKQTTLLLGKGSTADIKTQKSGFYVKKFFNDPVDSAGLRKSFVLMERLFSYALARQREDRYNGFLDRICPVIMLDTDKGFMPYHKHSSIAALLEKLKDGQELSVYSKKINNDVLAKAYDTVLEDFKILLTIGLKRVPDGMTDAQKPERAMMGGYGWNELHNQNLLFDIENGHFVIIDLDDYPLESVANRKLPYTCKVNEDDYKVITAKIDGMLSSLCRALGRNFNQVIHGTD</sequence>
<dbReference type="Proteomes" id="UP000325755">
    <property type="component" value="Chromosome"/>
</dbReference>
<reference evidence="1 2" key="1">
    <citation type="submission" date="2019-09" db="EMBL/GenBank/DDBJ databases">
        <title>Ecophysiology of the spiral-shaped methanotroph Methylospira mobilis as revealed by the complete genome sequence.</title>
        <authorList>
            <person name="Oshkin I.Y."/>
            <person name="Dedysh S.N."/>
            <person name="Miroshnikov K."/>
            <person name="Danilova O.V."/>
            <person name="Hakobyan A."/>
            <person name="Liesack W."/>
        </authorList>
    </citation>
    <scope>NUCLEOTIDE SEQUENCE [LARGE SCALE GENOMIC DNA]</scope>
    <source>
        <strain evidence="1 2">Shm1</strain>
    </source>
</reference>
<proteinExistence type="predicted"/>
<evidence type="ECO:0000313" key="2">
    <source>
        <dbReference type="Proteomes" id="UP000325755"/>
    </source>
</evidence>
<dbReference type="EMBL" id="CP044205">
    <property type="protein sequence ID" value="QFY41271.1"/>
    <property type="molecule type" value="Genomic_DNA"/>
</dbReference>
<gene>
    <name evidence="1" type="ORF">F6R98_00450</name>
</gene>
<keyword evidence="2" id="KW-1185">Reference proteome</keyword>
<dbReference type="AlphaFoldDB" id="A0A5Q0BGD0"/>
<evidence type="ECO:0000313" key="1">
    <source>
        <dbReference type="EMBL" id="QFY41271.1"/>
    </source>
</evidence>
<name>A0A5Q0BGD0_9GAMM</name>
<dbReference type="KEGG" id="mmob:F6R98_00450"/>
<dbReference type="InParanoid" id="A0A5Q0BGD0"/>
<accession>A0A5Q0BGD0</accession>
<organism evidence="1 2">
    <name type="scientific">Candidatus Methylospira mobilis</name>
    <dbReference type="NCBI Taxonomy" id="1808979"/>
    <lineage>
        <taxon>Bacteria</taxon>
        <taxon>Pseudomonadati</taxon>
        <taxon>Pseudomonadota</taxon>
        <taxon>Gammaproteobacteria</taxon>
        <taxon>Methylococcales</taxon>
        <taxon>Methylococcaceae</taxon>
        <taxon>Candidatus Methylospira</taxon>
    </lineage>
</organism>
<dbReference type="RefSeq" id="WP_153247248.1">
    <property type="nucleotide sequence ID" value="NZ_CP044205.1"/>
</dbReference>